<dbReference type="HAMAP" id="MF_00528">
    <property type="entry name" value="Maf"/>
    <property type="match status" value="1"/>
</dbReference>
<dbReference type="PIRSF" id="PIRSF006305">
    <property type="entry name" value="Maf"/>
    <property type="match status" value="1"/>
</dbReference>
<gene>
    <name evidence="5" type="ORF">C8N32_10944</name>
</gene>
<dbReference type="EC" id="3.6.1.9" evidence="4"/>
<comment type="subcellular location">
    <subcellularLocation>
        <location evidence="4">Cytoplasm</location>
    </subcellularLocation>
</comment>
<dbReference type="GO" id="GO:0047429">
    <property type="term" value="F:nucleoside triphosphate diphosphatase activity"/>
    <property type="evidence" value="ECO:0007669"/>
    <property type="project" value="UniProtKB-EC"/>
</dbReference>
<proteinExistence type="inferred from homology"/>
<dbReference type="OrthoDB" id="9813962at2"/>
<evidence type="ECO:0000313" key="5">
    <source>
        <dbReference type="EMBL" id="PTN01920.1"/>
    </source>
</evidence>
<protein>
    <recommendedName>
        <fullName evidence="4">Nucleoside triphosphate pyrophosphatase</fullName>
        <ecNumber evidence="4">3.6.1.9</ecNumber>
    </recommendedName>
    <alternativeName>
        <fullName evidence="4">Nucleotide pyrophosphatase</fullName>
        <shortName evidence="4">Nucleotide PPase</shortName>
    </alternativeName>
</protein>
<dbReference type="InterPro" id="IPR003697">
    <property type="entry name" value="Maf-like"/>
</dbReference>
<dbReference type="GO" id="GO:0005737">
    <property type="term" value="C:cytoplasm"/>
    <property type="evidence" value="ECO:0007669"/>
    <property type="project" value="UniProtKB-SubCell"/>
</dbReference>
<dbReference type="InterPro" id="IPR029001">
    <property type="entry name" value="ITPase-like_fam"/>
</dbReference>
<comment type="catalytic activity">
    <reaction evidence="4">
        <text>a 2'-deoxyribonucleoside 5'-triphosphate + H2O = a 2'-deoxyribonucleoside 5'-phosphate + diphosphate + H(+)</text>
        <dbReference type="Rhea" id="RHEA:44644"/>
        <dbReference type="ChEBI" id="CHEBI:15377"/>
        <dbReference type="ChEBI" id="CHEBI:15378"/>
        <dbReference type="ChEBI" id="CHEBI:33019"/>
        <dbReference type="ChEBI" id="CHEBI:61560"/>
        <dbReference type="ChEBI" id="CHEBI:65317"/>
        <dbReference type="EC" id="3.6.1.9"/>
    </reaction>
</comment>
<dbReference type="PANTHER" id="PTHR43213:SF5">
    <property type="entry name" value="BIFUNCTIONAL DTTP_UTP PYROPHOSPHATASE_METHYLTRANSFERASE PROTEIN-RELATED"/>
    <property type="match status" value="1"/>
</dbReference>
<sequence>MSQPLVLASGSAVRARLLRAAGVSFDIHPIAIDEGAFRTGLEAENATPAEIAEALAAAKAARVAAKRPEALVIGADQVLTCRGRVFSKPDTKEDVRGQIRSLRGKSHQLLSAVVVHDDGAPLWRHVGSATLTMRSISDTYLDAYLDRNWPSVGESVGGYKLEEEGVRLFSGVEGDYFTVLGLPLLPLLTFLTTRGVLPA</sequence>
<evidence type="ECO:0000313" key="6">
    <source>
        <dbReference type="Proteomes" id="UP000243859"/>
    </source>
</evidence>
<dbReference type="PANTHER" id="PTHR43213">
    <property type="entry name" value="BIFUNCTIONAL DTTP/UTP PYROPHOSPHATASE/METHYLTRANSFERASE PROTEIN-RELATED"/>
    <property type="match status" value="1"/>
</dbReference>
<comment type="similarity">
    <text evidence="4">Belongs to the Maf family.</text>
</comment>
<feature type="active site" description="Proton acceptor" evidence="4">
    <location>
        <position position="76"/>
    </location>
</feature>
<evidence type="ECO:0000256" key="3">
    <source>
        <dbReference type="ARBA" id="ARBA00023080"/>
    </source>
</evidence>
<dbReference type="SUPFAM" id="SSF52972">
    <property type="entry name" value="ITPase-like"/>
    <property type="match status" value="1"/>
</dbReference>
<keyword evidence="3 4" id="KW-0546">Nucleotide metabolism</keyword>
<keyword evidence="6" id="KW-1185">Reference proteome</keyword>
<dbReference type="Proteomes" id="UP000243859">
    <property type="component" value="Unassembled WGS sequence"/>
</dbReference>
<comment type="catalytic activity">
    <reaction evidence="4">
        <text>a ribonucleoside 5'-triphosphate + H2O = a ribonucleoside 5'-phosphate + diphosphate + H(+)</text>
        <dbReference type="Rhea" id="RHEA:23996"/>
        <dbReference type="ChEBI" id="CHEBI:15377"/>
        <dbReference type="ChEBI" id="CHEBI:15378"/>
        <dbReference type="ChEBI" id="CHEBI:33019"/>
        <dbReference type="ChEBI" id="CHEBI:58043"/>
        <dbReference type="ChEBI" id="CHEBI:61557"/>
        <dbReference type="EC" id="3.6.1.9"/>
    </reaction>
</comment>
<accession>A0A2T5BRL0</accession>
<dbReference type="AlphaFoldDB" id="A0A2T5BRL0"/>
<name>A0A2T5BRL0_9RHOB</name>
<dbReference type="Gene3D" id="3.90.950.10">
    <property type="match status" value="1"/>
</dbReference>
<organism evidence="5 6">
    <name type="scientific">Rhodovulum imhoffii</name>
    <dbReference type="NCBI Taxonomy" id="365340"/>
    <lineage>
        <taxon>Bacteria</taxon>
        <taxon>Pseudomonadati</taxon>
        <taxon>Pseudomonadota</taxon>
        <taxon>Alphaproteobacteria</taxon>
        <taxon>Rhodobacterales</taxon>
        <taxon>Paracoccaceae</taxon>
        <taxon>Rhodovulum</taxon>
    </lineage>
</organism>
<keyword evidence="2 4" id="KW-0378">Hydrolase</keyword>
<reference evidence="5 6" key="1">
    <citation type="submission" date="2018-04" db="EMBL/GenBank/DDBJ databases">
        <title>Genomic Encyclopedia of Archaeal and Bacterial Type Strains, Phase II (KMG-II): from individual species to whole genera.</title>
        <authorList>
            <person name="Goeker M."/>
        </authorList>
    </citation>
    <scope>NUCLEOTIDE SEQUENCE [LARGE SCALE GENOMIC DNA]</scope>
    <source>
        <strain evidence="5 6">DSM 18064</strain>
    </source>
</reference>
<evidence type="ECO:0000256" key="1">
    <source>
        <dbReference type="ARBA" id="ARBA00001968"/>
    </source>
</evidence>
<dbReference type="EMBL" id="QAAA01000009">
    <property type="protein sequence ID" value="PTN01920.1"/>
    <property type="molecule type" value="Genomic_DNA"/>
</dbReference>
<evidence type="ECO:0000256" key="4">
    <source>
        <dbReference type="HAMAP-Rule" id="MF_00528"/>
    </source>
</evidence>
<dbReference type="GO" id="GO:0009117">
    <property type="term" value="P:nucleotide metabolic process"/>
    <property type="evidence" value="ECO:0007669"/>
    <property type="project" value="UniProtKB-KW"/>
</dbReference>
<comment type="cofactor">
    <cofactor evidence="1 4">
        <name>a divalent metal cation</name>
        <dbReference type="ChEBI" id="CHEBI:60240"/>
    </cofactor>
</comment>
<comment type="caution">
    <text evidence="4">Lacks conserved residue(s) required for the propagation of feature annotation.</text>
</comment>
<evidence type="ECO:0000256" key="2">
    <source>
        <dbReference type="ARBA" id="ARBA00022801"/>
    </source>
</evidence>
<keyword evidence="4" id="KW-0963">Cytoplasm</keyword>
<dbReference type="RefSeq" id="WP_107892691.1">
    <property type="nucleotide sequence ID" value="NZ_NHSI01000051.1"/>
</dbReference>
<dbReference type="Pfam" id="PF02545">
    <property type="entry name" value="Maf"/>
    <property type="match status" value="1"/>
</dbReference>
<comment type="function">
    <text evidence="4">Nucleoside triphosphate pyrophosphatase. May have a dual role in cell division arrest and in preventing the incorporation of modified nucleotides into cellular nucleic acids.</text>
</comment>
<comment type="caution">
    <text evidence="5">The sequence shown here is derived from an EMBL/GenBank/DDBJ whole genome shotgun (WGS) entry which is preliminary data.</text>
</comment>